<gene>
    <name evidence="2" type="ORF">ACFPO9_27460</name>
</gene>
<name>A0ABW0S5H1_9BURK</name>
<dbReference type="EMBL" id="JBHSMZ010000026">
    <property type="protein sequence ID" value="MFC5552271.1"/>
    <property type="molecule type" value="Genomic_DNA"/>
</dbReference>
<evidence type="ECO:0000313" key="2">
    <source>
        <dbReference type="EMBL" id="MFC5552271.1"/>
    </source>
</evidence>
<dbReference type="InterPro" id="IPR035985">
    <property type="entry name" value="Ubiquitin-activating_enz"/>
</dbReference>
<evidence type="ECO:0000259" key="1">
    <source>
        <dbReference type="Pfam" id="PF00899"/>
    </source>
</evidence>
<dbReference type="InterPro" id="IPR045886">
    <property type="entry name" value="ThiF/MoeB/HesA"/>
</dbReference>
<dbReference type="Gene3D" id="3.40.50.720">
    <property type="entry name" value="NAD(P)-binding Rossmann-like Domain"/>
    <property type="match status" value="1"/>
</dbReference>
<dbReference type="PANTHER" id="PTHR43267">
    <property type="entry name" value="TRNA THREONYLCARBAMOYLADENOSINE DEHYDRATASE"/>
    <property type="match status" value="1"/>
</dbReference>
<evidence type="ECO:0000313" key="3">
    <source>
        <dbReference type="Proteomes" id="UP001596086"/>
    </source>
</evidence>
<organism evidence="2 3">
    <name type="scientific">Massilia aerilata</name>
    <dbReference type="NCBI Taxonomy" id="453817"/>
    <lineage>
        <taxon>Bacteria</taxon>
        <taxon>Pseudomonadati</taxon>
        <taxon>Pseudomonadota</taxon>
        <taxon>Betaproteobacteria</taxon>
        <taxon>Burkholderiales</taxon>
        <taxon>Oxalobacteraceae</taxon>
        <taxon>Telluria group</taxon>
        <taxon>Massilia</taxon>
    </lineage>
</organism>
<keyword evidence="3" id="KW-1185">Reference proteome</keyword>
<dbReference type="RefSeq" id="WP_379777567.1">
    <property type="nucleotide sequence ID" value="NZ_JBHSMZ010000026.1"/>
</dbReference>
<comment type="caution">
    <text evidence="2">The sequence shown here is derived from an EMBL/GenBank/DDBJ whole genome shotgun (WGS) entry which is preliminary data.</text>
</comment>
<dbReference type="SUPFAM" id="SSF69572">
    <property type="entry name" value="Activating enzymes of the ubiquitin-like proteins"/>
    <property type="match status" value="1"/>
</dbReference>
<dbReference type="GO" id="GO:0016779">
    <property type="term" value="F:nucleotidyltransferase activity"/>
    <property type="evidence" value="ECO:0007669"/>
    <property type="project" value="UniProtKB-KW"/>
</dbReference>
<dbReference type="InterPro" id="IPR000594">
    <property type="entry name" value="ThiF_NAD_FAD-bd"/>
</dbReference>
<feature type="domain" description="THIF-type NAD/FAD binding fold" evidence="1">
    <location>
        <begin position="33"/>
        <end position="264"/>
    </location>
</feature>
<accession>A0ABW0S5H1</accession>
<keyword evidence="2" id="KW-0808">Transferase</keyword>
<reference evidence="3" key="1">
    <citation type="journal article" date="2019" name="Int. J. Syst. Evol. Microbiol.">
        <title>The Global Catalogue of Microorganisms (GCM) 10K type strain sequencing project: providing services to taxonomists for standard genome sequencing and annotation.</title>
        <authorList>
            <consortium name="The Broad Institute Genomics Platform"/>
            <consortium name="The Broad Institute Genome Sequencing Center for Infectious Disease"/>
            <person name="Wu L."/>
            <person name="Ma J."/>
        </authorList>
    </citation>
    <scope>NUCLEOTIDE SEQUENCE [LARGE SCALE GENOMIC DNA]</scope>
    <source>
        <strain evidence="3">CGMCC 4.5798</strain>
    </source>
</reference>
<dbReference type="Proteomes" id="UP001596086">
    <property type="component" value="Unassembled WGS sequence"/>
</dbReference>
<proteinExistence type="predicted"/>
<sequence>MPCTDFHDNFHQATMTTFNYDEFTKRNGGYINIATQDKIRNVRVLFAGCGLGSSTVICAARSGFQNFVLIDGDTIDAHNLNRQFFDLEDVGMTKVEALKKHILRINPEAKVEAHVAMLDKNNAADLVSKVDLIFDTIDFVDLEAVLALHGNAAAQGKPIFTAMNIGFGAGVLYFPPNSGNSLPEILQRDVEAAAAEGNLSYTAVFGRVMARIGAHLDQQVREEVAKALTIMEDGTACPASQIAVGSFSVAALAVAMMHDTLAGMEVPAAPNMVIHSFRNHITKRVSIAA</sequence>
<dbReference type="Pfam" id="PF00899">
    <property type="entry name" value="ThiF"/>
    <property type="match status" value="1"/>
</dbReference>
<keyword evidence="2" id="KW-0548">Nucleotidyltransferase</keyword>
<protein>
    <submittedName>
        <fullName evidence="2">ThiF family adenylyltransferase</fullName>
    </submittedName>
</protein>
<dbReference type="PANTHER" id="PTHR43267:SF3">
    <property type="entry name" value="THIF PROTEIN"/>
    <property type="match status" value="1"/>
</dbReference>